<gene>
    <name evidence="2" type="ORF">AArcSt2_06815</name>
</gene>
<evidence type="ECO:0000256" key="1">
    <source>
        <dbReference type="SAM" id="Phobius"/>
    </source>
</evidence>
<dbReference type="AlphaFoldDB" id="A0AAE3FWJ4"/>
<dbReference type="Proteomes" id="UP001203207">
    <property type="component" value="Unassembled WGS sequence"/>
</dbReference>
<feature type="transmembrane region" description="Helical" evidence="1">
    <location>
        <begin position="83"/>
        <end position="102"/>
    </location>
</feature>
<evidence type="ECO:0000313" key="2">
    <source>
        <dbReference type="EMBL" id="MCL9816654.1"/>
    </source>
</evidence>
<proteinExistence type="predicted"/>
<accession>A0AAE3FWJ4</accession>
<keyword evidence="3" id="KW-1185">Reference proteome</keyword>
<reference evidence="2" key="2">
    <citation type="submission" date="2022-02" db="EMBL/GenBank/DDBJ databases">
        <authorList>
            <person name="Elcheninov A.G."/>
            <person name="Sorokin D.Y."/>
            <person name="Kublanov I.V."/>
        </authorList>
    </citation>
    <scope>NUCLEOTIDE SEQUENCE</scope>
    <source>
        <strain evidence="2">AArc-St2</strain>
    </source>
</reference>
<reference evidence="2" key="1">
    <citation type="journal article" date="2022" name="Syst. Appl. Microbiol.">
        <title>Natronocalculus amylovorans gen. nov., sp. nov., and Natranaeroarchaeum aerophilus sp. nov., dominant culturable amylolytic natronoarchaea from hypersaline soda lakes in southwestern Siberia.</title>
        <authorList>
            <person name="Sorokin D.Y."/>
            <person name="Elcheninov A.G."/>
            <person name="Khizhniak T.V."/>
            <person name="Koenen M."/>
            <person name="Bale N.J."/>
            <person name="Damste J.S.S."/>
            <person name="Kublanov I.V."/>
        </authorList>
    </citation>
    <scope>NUCLEOTIDE SEQUENCE</scope>
    <source>
        <strain evidence="2">AArc-St2</strain>
    </source>
</reference>
<comment type="caution">
    <text evidence="2">The sequence shown here is derived from an EMBL/GenBank/DDBJ whole genome shotgun (WGS) entry which is preliminary data.</text>
</comment>
<keyword evidence="1" id="KW-0472">Membrane</keyword>
<dbReference type="RefSeq" id="WP_174652125.1">
    <property type="nucleotide sequence ID" value="NZ_JAKRVX010000002.1"/>
</dbReference>
<dbReference type="EMBL" id="JAKRVX010000002">
    <property type="protein sequence ID" value="MCL9816654.1"/>
    <property type="molecule type" value="Genomic_DNA"/>
</dbReference>
<feature type="transmembrane region" description="Helical" evidence="1">
    <location>
        <begin position="6"/>
        <end position="24"/>
    </location>
</feature>
<evidence type="ECO:0000313" key="3">
    <source>
        <dbReference type="Proteomes" id="UP001203207"/>
    </source>
</evidence>
<keyword evidence="1" id="KW-0812">Transmembrane</keyword>
<sequence length="115" mass="13168">MAPAIVHFAVGFVIGLFILSILPITRYRLTGAFLAGVWGVVPDVHHIMDNGARANRVYEIHNSQISDIFFFHYTLDRPFFRDLSVELTFLSFAALGLSFLIYDWRFGTRISSREK</sequence>
<protein>
    <submittedName>
        <fullName evidence="2">Uncharacterized protein</fullName>
    </submittedName>
</protein>
<name>A0AAE3FWJ4_9EURY</name>
<organism evidence="2 3">
    <name type="scientific">Natronocalculus amylovorans</name>
    <dbReference type="NCBI Taxonomy" id="2917812"/>
    <lineage>
        <taxon>Archaea</taxon>
        <taxon>Methanobacteriati</taxon>
        <taxon>Methanobacteriota</taxon>
        <taxon>Stenosarchaea group</taxon>
        <taxon>Halobacteria</taxon>
        <taxon>Halobacteriales</taxon>
        <taxon>Haloferacaceae</taxon>
        <taxon>Natronocalculus</taxon>
    </lineage>
</organism>
<keyword evidence="1" id="KW-1133">Transmembrane helix</keyword>